<dbReference type="PANTHER" id="PTHR12197">
    <property type="entry name" value="HISTONE-LYSINE N-METHYLTRANSFERASE SMYD"/>
    <property type="match status" value="1"/>
</dbReference>
<dbReference type="Pfam" id="PF00856">
    <property type="entry name" value="SET"/>
    <property type="match status" value="1"/>
</dbReference>
<name>Q6CTU7_KLULA</name>
<dbReference type="AlphaFoldDB" id="Q6CTU7"/>
<sequence>MNAEVYINDKIEVKRTAYGGRACFASNSMLKGTHLLDLSQWIGSSISHEFRKEVCHFCLKYDGGKPMKVRISWADLLKLDLNLLNHKLEKKYKGSGLWFCTEECKNFFLSGPNIVDLILNYEMILTHFQSIQGKSLCVETDTELYKDYDNKRMHQEIESCWMDLESTWMPRVSKMKLAKATNQLPVIDEDHYSCIRFVIECLFNMTHLDRNSVKWNTWEKLQSNEVEKIMRFPVLLEFQIKVFKWVYTLAPQYRYIMTTSVFRHILGSEYGNSFGIWETSESDDDREYLGYMVHPEASYFNHSCVPNVEKKRVERVFQYILQTDVQKGEELCIDYKGILHLDVNRRRAILKDNWFFECKCSRCLSEL</sequence>
<gene>
    <name evidence="2" type="ORF">KLLA0_C09944g</name>
</gene>
<dbReference type="PROSITE" id="PS50280">
    <property type="entry name" value="SET"/>
    <property type="match status" value="1"/>
</dbReference>
<protein>
    <submittedName>
        <fullName evidence="2">KLLA0C09944p</fullName>
    </submittedName>
</protein>
<keyword evidence="3" id="KW-1185">Reference proteome</keyword>
<dbReference type="PANTHER" id="PTHR12197:SF294">
    <property type="entry name" value="POTENTIAL PROTEIN LYSINE METHYLTRANSFERASE SET6"/>
    <property type="match status" value="1"/>
</dbReference>
<accession>Q6CTU7</accession>
<dbReference type="PaxDb" id="284590-Q6CTU7"/>
<dbReference type="STRING" id="284590.Q6CTU7"/>
<dbReference type="Gene3D" id="2.170.270.10">
    <property type="entry name" value="SET domain"/>
    <property type="match status" value="1"/>
</dbReference>
<proteinExistence type="predicted"/>
<dbReference type="FunCoup" id="Q6CTU7">
    <property type="interactions" value="81"/>
</dbReference>
<dbReference type="InterPro" id="IPR050869">
    <property type="entry name" value="H3K4_H4K5_MeTrfase"/>
</dbReference>
<dbReference type="CDD" id="cd20071">
    <property type="entry name" value="SET_SMYD"/>
    <property type="match status" value="1"/>
</dbReference>
<evidence type="ECO:0000313" key="2">
    <source>
        <dbReference type="EMBL" id="CAH01493.1"/>
    </source>
</evidence>
<dbReference type="SUPFAM" id="SSF82199">
    <property type="entry name" value="SET domain"/>
    <property type="match status" value="1"/>
</dbReference>
<dbReference type="InterPro" id="IPR001214">
    <property type="entry name" value="SET_dom"/>
</dbReference>
<dbReference type="InParanoid" id="Q6CTU7"/>
<dbReference type="Proteomes" id="UP000000598">
    <property type="component" value="Chromosome C"/>
</dbReference>
<dbReference type="EMBL" id="CR382123">
    <property type="protein sequence ID" value="CAH01493.1"/>
    <property type="molecule type" value="Genomic_DNA"/>
</dbReference>
<dbReference type="HOGENOM" id="CLU_038964_1_0_1"/>
<dbReference type="eggNOG" id="KOG2084">
    <property type="taxonomic scope" value="Eukaryota"/>
</dbReference>
<feature type="domain" description="SET" evidence="1">
    <location>
        <begin position="9"/>
        <end position="336"/>
    </location>
</feature>
<dbReference type="GO" id="GO:0005634">
    <property type="term" value="C:nucleus"/>
    <property type="evidence" value="ECO:0007669"/>
    <property type="project" value="TreeGrafter"/>
</dbReference>
<dbReference type="OMA" id="FRKEVCH"/>
<evidence type="ECO:0000313" key="3">
    <source>
        <dbReference type="Proteomes" id="UP000000598"/>
    </source>
</evidence>
<dbReference type="InterPro" id="IPR046341">
    <property type="entry name" value="SET_dom_sf"/>
</dbReference>
<dbReference type="KEGG" id="kla:KLLA0_C09944g"/>
<organism evidence="2 3">
    <name type="scientific">Kluyveromyces lactis (strain ATCC 8585 / CBS 2359 / DSM 70799 / NBRC 1267 / NRRL Y-1140 / WM37)</name>
    <name type="common">Yeast</name>
    <name type="synonym">Candida sphaerica</name>
    <dbReference type="NCBI Taxonomy" id="284590"/>
    <lineage>
        <taxon>Eukaryota</taxon>
        <taxon>Fungi</taxon>
        <taxon>Dikarya</taxon>
        <taxon>Ascomycota</taxon>
        <taxon>Saccharomycotina</taxon>
        <taxon>Saccharomycetes</taxon>
        <taxon>Saccharomycetales</taxon>
        <taxon>Saccharomycetaceae</taxon>
        <taxon>Kluyveromyces</taxon>
    </lineage>
</organism>
<evidence type="ECO:0000259" key="1">
    <source>
        <dbReference type="PROSITE" id="PS50280"/>
    </source>
</evidence>
<reference evidence="2 3" key="1">
    <citation type="journal article" date="2004" name="Nature">
        <title>Genome evolution in yeasts.</title>
        <authorList>
            <consortium name="Genolevures"/>
            <person name="Dujon B."/>
            <person name="Sherman D."/>
            <person name="Fischer G."/>
            <person name="Durrens P."/>
            <person name="Casaregola S."/>
            <person name="Lafontaine I."/>
            <person name="de Montigny J."/>
            <person name="Marck C."/>
            <person name="Neuveglise C."/>
            <person name="Talla E."/>
            <person name="Goffard N."/>
            <person name="Frangeul L."/>
            <person name="Aigle M."/>
            <person name="Anthouard V."/>
            <person name="Babour A."/>
            <person name="Barbe V."/>
            <person name="Barnay S."/>
            <person name="Blanchin S."/>
            <person name="Beckerich J.M."/>
            <person name="Beyne E."/>
            <person name="Bleykasten C."/>
            <person name="Boisrame A."/>
            <person name="Boyer J."/>
            <person name="Cattolico L."/>
            <person name="Confanioleri F."/>
            <person name="de Daruvar A."/>
            <person name="Despons L."/>
            <person name="Fabre E."/>
            <person name="Fairhead C."/>
            <person name="Ferry-Dumazet H."/>
            <person name="Groppi A."/>
            <person name="Hantraye F."/>
            <person name="Hennequin C."/>
            <person name="Jauniaux N."/>
            <person name="Joyet P."/>
            <person name="Kachouri R."/>
            <person name="Kerrest A."/>
            <person name="Koszul R."/>
            <person name="Lemaire M."/>
            <person name="Lesur I."/>
            <person name="Ma L."/>
            <person name="Muller H."/>
            <person name="Nicaud J.M."/>
            <person name="Nikolski M."/>
            <person name="Oztas S."/>
            <person name="Ozier-Kalogeropoulos O."/>
            <person name="Pellenz S."/>
            <person name="Potier S."/>
            <person name="Richard G.F."/>
            <person name="Straub M.L."/>
            <person name="Suleau A."/>
            <person name="Swennene D."/>
            <person name="Tekaia F."/>
            <person name="Wesolowski-Louvel M."/>
            <person name="Westhof E."/>
            <person name="Wirth B."/>
            <person name="Zeniou-Meyer M."/>
            <person name="Zivanovic I."/>
            <person name="Bolotin-Fukuhara M."/>
            <person name="Thierry A."/>
            <person name="Bouchier C."/>
            <person name="Caudron B."/>
            <person name="Scarpelli C."/>
            <person name="Gaillardin C."/>
            <person name="Weissenbach J."/>
            <person name="Wincker P."/>
            <person name="Souciet J.L."/>
        </authorList>
    </citation>
    <scope>NUCLEOTIDE SEQUENCE [LARGE SCALE GENOMIC DNA]</scope>
    <source>
        <strain evidence="3">ATCC 8585 / CBS 2359 / DSM 70799 / NBRC 1267 / NRRL Y-1140 / WM37</strain>
    </source>
</reference>